<dbReference type="Pfam" id="PF00355">
    <property type="entry name" value="Rieske"/>
    <property type="match status" value="1"/>
</dbReference>
<reference evidence="6" key="1">
    <citation type="submission" date="2021-10" db="EMBL/GenBank/DDBJ databases">
        <title>Novel species in genus Arthrobacter.</title>
        <authorList>
            <person name="Liu Y."/>
        </authorList>
    </citation>
    <scope>NUCLEOTIDE SEQUENCE</scope>
    <source>
        <strain evidence="6">Zg-Y786</strain>
    </source>
</reference>
<dbReference type="SUPFAM" id="SSF50022">
    <property type="entry name" value="ISP domain"/>
    <property type="match status" value="1"/>
</dbReference>
<dbReference type="NCBIfam" id="NF007422">
    <property type="entry name" value="PRK09965.1"/>
    <property type="match status" value="1"/>
</dbReference>
<keyword evidence="4" id="KW-0411">Iron-sulfur</keyword>
<dbReference type="PANTHER" id="PTHR21496:SF23">
    <property type="entry name" value="3-PHENYLPROPIONATE_CINNAMIC ACID DIOXYGENASE FERREDOXIN SUBUNIT"/>
    <property type="match status" value="1"/>
</dbReference>
<dbReference type="Gene3D" id="2.102.10.10">
    <property type="entry name" value="Rieske [2Fe-2S] iron-sulphur domain"/>
    <property type="match status" value="1"/>
</dbReference>
<keyword evidence="7" id="KW-1185">Reference proteome</keyword>
<evidence type="ECO:0000313" key="7">
    <source>
        <dbReference type="Proteomes" id="UP001139168"/>
    </source>
</evidence>
<dbReference type="RefSeq" id="WP_227890600.1">
    <property type="nucleotide sequence ID" value="NZ_JAJFZQ010000005.1"/>
</dbReference>
<keyword evidence="6" id="KW-0223">Dioxygenase</keyword>
<keyword evidence="6" id="KW-0560">Oxidoreductase</keyword>
<name>A0ABS8GGK0_9MICC</name>
<dbReference type="InterPro" id="IPR036922">
    <property type="entry name" value="Rieske_2Fe-2S_sf"/>
</dbReference>
<keyword evidence="2" id="KW-0479">Metal-binding</keyword>
<evidence type="ECO:0000256" key="1">
    <source>
        <dbReference type="ARBA" id="ARBA00022714"/>
    </source>
</evidence>
<dbReference type="PROSITE" id="PS51296">
    <property type="entry name" value="RIESKE"/>
    <property type="match status" value="1"/>
</dbReference>
<sequence length="116" mass="12404">MGEGIRVAAADEIDEGTALKVDAEVAGTSDDIAVFHSDNGSYYALDDTCTHEEASLSEGWIEDTEVECPIHSARFCLRTGEALCLPAMVNAKAHRVEVRDDGIYLHPGEAPGEAPE</sequence>
<gene>
    <name evidence="6" type="ORF">LJ752_06950</name>
</gene>
<keyword evidence="3" id="KW-0408">Iron</keyword>
<accession>A0ABS8GGK0</accession>
<protein>
    <submittedName>
        <fullName evidence="6">Bifunctional 3-phenylpropionate/cinnamic acid dioxygenase ferredoxin subunit</fullName>
        <ecNumber evidence="6">1.14.12.19</ecNumber>
    </submittedName>
</protein>
<dbReference type="Proteomes" id="UP001139168">
    <property type="component" value="Unassembled WGS sequence"/>
</dbReference>
<proteinExistence type="predicted"/>
<feature type="domain" description="Rieske" evidence="5">
    <location>
        <begin position="5"/>
        <end position="105"/>
    </location>
</feature>
<evidence type="ECO:0000256" key="2">
    <source>
        <dbReference type="ARBA" id="ARBA00022723"/>
    </source>
</evidence>
<organism evidence="6 7">
    <name type="scientific">Arthrobacter gengyunqii</name>
    <dbReference type="NCBI Taxonomy" id="2886940"/>
    <lineage>
        <taxon>Bacteria</taxon>
        <taxon>Bacillati</taxon>
        <taxon>Actinomycetota</taxon>
        <taxon>Actinomycetes</taxon>
        <taxon>Micrococcales</taxon>
        <taxon>Micrococcaceae</taxon>
        <taxon>Arthrobacter</taxon>
    </lineage>
</organism>
<evidence type="ECO:0000256" key="3">
    <source>
        <dbReference type="ARBA" id="ARBA00023004"/>
    </source>
</evidence>
<comment type="caution">
    <text evidence="6">The sequence shown here is derived from an EMBL/GenBank/DDBJ whole genome shotgun (WGS) entry which is preliminary data.</text>
</comment>
<evidence type="ECO:0000259" key="5">
    <source>
        <dbReference type="PROSITE" id="PS51296"/>
    </source>
</evidence>
<dbReference type="GO" id="GO:0008695">
    <property type="term" value="F:3-phenylpropionate dioxygenase activity"/>
    <property type="evidence" value="ECO:0007669"/>
    <property type="project" value="UniProtKB-EC"/>
</dbReference>
<dbReference type="EMBL" id="JAJFZQ010000005">
    <property type="protein sequence ID" value="MCC3265779.1"/>
    <property type="molecule type" value="Genomic_DNA"/>
</dbReference>
<dbReference type="CDD" id="cd03528">
    <property type="entry name" value="Rieske_RO_ferredoxin"/>
    <property type="match status" value="1"/>
</dbReference>
<dbReference type="EC" id="1.14.12.19" evidence="6"/>
<evidence type="ECO:0000313" key="6">
    <source>
        <dbReference type="EMBL" id="MCC3265779.1"/>
    </source>
</evidence>
<evidence type="ECO:0000256" key="4">
    <source>
        <dbReference type="ARBA" id="ARBA00023014"/>
    </source>
</evidence>
<dbReference type="PANTHER" id="PTHR21496">
    <property type="entry name" value="FERREDOXIN-RELATED"/>
    <property type="match status" value="1"/>
</dbReference>
<dbReference type="InterPro" id="IPR017941">
    <property type="entry name" value="Rieske_2Fe-2S"/>
</dbReference>
<keyword evidence="1" id="KW-0001">2Fe-2S</keyword>